<feature type="binding site" evidence="7">
    <location>
        <position position="28"/>
    </location>
    <ligand>
        <name>3-phosphoshikimate</name>
        <dbReference type="ChEBI" id="CHEBI:145989"/>
    </ligand>
</feature>
<dbReference type="NCBIfam" id="TIGR01356">
    <property type="entry name" value="aroA"/>
    <property type="match status" value="1"/>
</dbReference>
<evidence type="ECO:0000256" key="3">
    <source>
        <dbReference type="ARBA" id="ARBA00022605"/>
    </source>
</evidence>
<dbReference type="InterPro" id="IPR036968">
    <property type="entry name" value="Enolpyruvate_Tfrase_sf"/>
</dbReference>
<dbReference type="InterPro" id="IPR006264">
    <property type="entry name" value="EPSP_synthase"/>
</dbReference>
<evidence type="ECO:0000256" key="1">
    <source>
        <dbReference type="ARBA" id="ARBA00004811"/>
    </source>
</evidence>
<sequence>MNHIRLNNSNFRVKGKLSVPGDKSISHRAVMFGSLAEGRTVITNFLRGDDCLATIDCFRKMGVKIEEVNGKIIVDGVGTTGLKEPEDILYTGNSGTTARLLLGLLSGLPFYSVLNGDESLNNRPMSRVADPLKLMGAKIWGREHDNKLPMAIRGTKLSAIQYELPVASAQVKSALILAGLLAEGDTKVTGKIQSRDHTEKLLQQFGVQLQINENEINIKGGQTLQGTDVFVPGDISSAAFFIALALIVPGAELVLENVGLNETRTGIIDVVKAMGGDIEIETIQSEGESYGNLRIKYSDLKATEISGAIIPRLIDEIPIIALIATQSEGTTVIQDAAELKVKETDRIEAVVTELKKLGANIEATKDGMIIHGKSKLNGGQVKTYGDHRIGMMLAIASFISSGEIILENPDCIKISYPNFFEDLNKIAQ</sequence>
<evidence type="ECO:0000256" key="2">
    <source>
        <dbReference type="ARBA" id="ARBA00009948"/>
    </source>
</evidence>
<dbReference type="Gene3D" id="3.65.10.10">
    <property type="entry name" value="Enolpyruvate transferase domain"/>
    <property type="match status" value="2"/>
</dbReference>
<comment type="pathway">
    <text evidence="1 7">Metabolic intermediate biosynthesis; chorismate biosynthesis; chorismate from D-erythrose 4-phosphate and phosphoenolpyruvate: step 6/7.</text>
</comment>
<dbReference type="PROSITE" id="PS00885">
    <property type="entry name" value="EPSP_SYNTHASE_2"/>
    <property type="match status" value="1"/>
</dbReference>
<keyword evidence="5 7" id="KW-0057">Aromatic amino acid biosynthesis</keyword>
<keyword evidence="10" id="KW-1185">Reference proteome</keyword>
<dbReference type="PROSITE" id="PS00104">
    <property type="entry name" value="EPSP_SYNTHASE_1"/>
    <property type="match status" value="1"/>
</dbReference>
<comment type="catalytic activity">
    <reaction evidence="6">
        <text>3-phosphoshikimate + phosphoenolpyruvate = 5-O-(1-carboxyvinyl)-3-phosphoshikimate + phosphate</text>
        <dbReference type="Rhea" id="RHEA:21256"/>
        <dbReference type="ChEBI" id="CHEBI:43474"/>
        <dbReference type="ChEBI" id="CHEBI:57701"/>
        <dbReference type="ChEBI" id="CHEBI:58702"/>
        <dbReference type="ChEBI" id="CHEBI:145989"/>
        <dbReference type="EC" id="2.5.1.19"/>
    </reaction>
    <physiologicalReaction direction="left-to-right" evidence="6">
        <dbReference type="Rhea" id="RHEA:21257"/>
    </physiologicalReaction>
</comment>
<keyword evidence="4 7" id="KW-0808">Transferase</keyword>
<feature type="binding site" evidence="7">
    <location>
        <position position="95"/>
    </location>
    <ligand>
        <name>phosphoenolpyruvate</name>
        <dbReference type="ChEBI" id="CHEBI:58702"/>
    </ligand>
</feature>
<dbReference type="InterPro" id="IPR013792">
    <property type="entry name" value="RNA3'P_cycl/enolpyr_Trfase_a/b"/>
</dbReference>
<protein>
    <recommendedName>
        <fullName evidence="7">3-phosphoshikimate 1-carboxyvinyltransferase</fullName>
        <ecNumber evidence="7">2.5.1.19</ecNumber>
    </recommendedName>
    <alternativeName>
        <fullName evidence="7">5-enolpyruvylshikimate-3-phosphate synthase</fullName>
        <shortName evidence="7">EPSP synthase</shortName>
        <shortName evidence="7">EPSPS</shortName>
    </alternativeName>
</protein>
<evidence type="ECO:0000313" key="9">
    <source>
        <dbReference type="EMBL" id="NCU16384.1"/>
    </source>
</evidence>
<feature type="active site" description="Proton acceptor" evidence="7">
    <location>
        <position position="315"/>
    </location>
</feature>
<keyword evidence="3 7" id="KW-0028">Amino-acid biosynthesis</keyword>
<evidence type="ECO:0000313" key="10">
    <source>
        <dbReference type="Proteomes" id="UP000743899"/>
    </source>
</evidence>
<feature type="binding site" evidence="7">
    <location>
        <position position="170"/>
    </location>
    <ligand>
        <name>phosphoenolpyruvate</name>
        <dbReference type="ChEBI" id="CHEBI:58702"/>
    </ligand>
</feature>
<comment type="subunit">
    <text evidence="7">Monomer.</text>
</comment>
<name>A0ABW9ZYY7_9BACI</name>
<dbReference type="PIRSF" id="PIRSF000505">
    <property type="entry name" value="EPSPS"/>
    <property type="match status" value="1"/>
</dbReference>
<evidence type="ECO:0000256" key="6">
    <source>
        <dbReference type="ARBA" id="ARBA00044633"/>
    </source>
</evidence>
<feature type="binding site" evidence="7">
    <location>
        <position position="388"/>
    </location>
    <ligand>
        <name>phosphoenolpyruvate</name>
        <dbReference type="ChEBI" id="CHEBI:58702"/>
    </ligand>
</feature>
<feature type="binding site" evidence="7">
    <location>
        <position position="24"/>
    </location>
    <ligand>
        <name>3-phosphoshikimate</name>
        <dbReference type="ChEBI" id="CHEBI:145989"/>
    </ligand>
</feature>
<feature type="binding site" evidence="7">
    <location>
        <position position="346"/>
    </location>
    <ligand>
        <name>phosphoenolpyruvate</name>
        <dbReference type="ChEBI" id="CHEBI:58702"/>
    </ligand>
</feature>
<organism evidence="9 10">
    <name type="scientific">Pallidibacillus pasinlerensis</name>
    <dbReference type="NCBI Taxonomy" id="2703818"/>
    <lineage>
        <taxon>Bacteria</taxon>
        <taxon>Bacillati</taxon>
        <taxon>Bacillota</taxon>
        <taxon>Bacilli</taxon>
        <taxon>Bacillales</taxon>
        <taxon>Bacillaceae</taxon>
        <taxon>Pallidibacillus</taxon>
    </lineage>
</organism>
<dbReference type="PANTHER" id="PTHR21090">
    <property type="entry name" value="AROM/DEHYDROQUINATE SYNTHASE"/>
    <property type="match status" value="1"/>
</dbReference>
<evidence type="ECO:0000256" key="4">
    <source>
        <dbReference type="ARBA" id="ARBA00022679"/>
    </source>
</evidence>
<dbReference type="RefSeq" id="WP_161919220.1">
    <property type="nucleotide sequence ID" value="NZ_JAACYS010000003.1"/>
</dbReference>
<dbReference type="CDD" id="cd01556">
    <property type="entry name" value="EPSP_synthase"/>
    <property type="match status" value="1"/>
</dbReference>
<feature type="domain" description="Enolpyruvate transferase" evidence="8">
    <location>
        <begin position="12"/>
        <end position="423"/>
    </location>
</feature>
<evidence type="ECO:0000259" key="8">
    <source>
        <dbReference type="Pfam" id="PF00275"/>
    </source>
</evidence>
<dbReference type="InterPro" id="IPR023193">
    <property type="entry name" value="EPSP_synthase_CS"/>
</dbReference>
<comment type="subcellular location">
    <subcellularLocation>
        <location evidence="7">Cytoplasm</location>
    </subcellularLocation>
</comment>
<gene>
    <name evidence="7 9" type="primary">aroA</name>
    <name evidence="9" type="ORF">GW534_01150</name>
</gene>
<comment type="caution">
    <text evidence="7">Lacks conserved residue(s) required for the propagation of feature annotation.</text>
</comment>
<proteinExistence type="inferred from homology"/>
<dbReference type="GO" id="GO:0003866">
    <property type="term" value="F:3-phosphoshikimate 1-carboxyvinyltransferase activity"/>
    <property type="evidence" value="ECO:0007669"/>
    <property type="project" value="UniProtKB-EC"/>
</dbReference>
<dbReference type="HAMAP" id="MF_00210">
    <property type="entry name" value="EPSP_synth"/>
    <property type="match status" value="1"/>
</dbReference>
<dbReference type="Pfam" id="PF00275">
    <property type="entry name" value="EPSP_synthase"/>
    <property type="match status" value="1"/>
</dbReference>
<feature type="binding site" evidence="7">
    <location>
        <position position="23"/>
    </location>
    <ligand>
        <name>3-phosphoshikimate</name>
        <dbReference type="ChEBI" id="CHEBI:145989"/>
    </ligand>
</feature>
<keyword evidence="7" id="KW-0963">Cytoplasm</keyword>
<feature type="binding site" evidence="7">
    <location>
        <position position="168"/>
    </location>
    <ligand>
        <name>3-phosphoshikimate</name>
        <dbReference type="ChEBI" id="CHEBI:145989"/>
    </ligand>
</feature>
<comment type="function">
    <text evidence="7">Catalyzes the transfer of the enolpyruvyl moiety of phosphoenolpyruvate (PEP) to the 5-hydroxyl of shikimate-3-phosphate (S3P) to produce enolpyruvyl shikimate-3-phosphate and inorganic phosphate.</text>
</comment>
<dbReference type="EC" id="2.5.1.19" evidence="7"/>
<feature type="binding site" evidence="7">
    <location>
        <position position="342"/>
    </location>
    <ligand>
        <name>3-phosphoshikimate</name>
        <dbReference type="ChEBI" id="CHEBI:145989"/>
    </ligand>
</feature>
<evidence type="ECO:0000256" key="5">
    <source>
        <dbReference type="ARBA" id="ARBA00023141"/>
    </source>
</evidence>
<feature type="binding site" evidence="7">
    <location>
        <position position="315"/>
    </location>
    <ligand>
        <name>3-phosphoshikimate</name>
        <dbReference type="ChEBI" id="CHEBI:145989"/>
    </ligand>
</feature>
<reference evidence="9 10" key="1">
    <citation type="submission" date="2020-01" db="EMBL/GenBank/DDBJ databases">
        <title>A novel Bacillus sp. from Pasinler.</title>
        <authorList>
            <person name="Adiguzel A."/>
            <person name="Ay H."/>
            <person name="Baltaci M.O."/>
        </authorList>
    </citation>
    <scope>NUCLEOTIDE SEQUENCE [LARGE SCALE GENOMIC DNA]</scope>
    <source>
        <strain evidence="9 10">P1</strain>
    </source>
</reference>
<feature type="binding site" evidence="7">
    <location>
        <position position="23"/>
    </location>
    <ligand>
        <name>phosphoenolpyruvate</name>
        <dbReference type="ChEBI" id="CHEBI:58702"/>
    </ligand>
</feature>
<dbReference type="EMBL" id="JAACYS010000003">
    <property type="protein sequence ID" value="NCU16384.1"/>
    <property type="molecule type" value="Genomic_DNA"/>
</dbReference>
<dbReference type="InterPro" id="IPR001986">
    <property type="entry name" value="Enolpyruvate_Tfrase_dom"/>
</dbReference>
<accession>A0ABW9ZYY7</accession>
<comment type="similarity">
    <text evidence="2 7">Belongs to the EPSP synthase family.</text>
</comment>
<evidence type="ECO:0000256" key="7">
    <source>
        <dbReference type="HAMAP-Rule" id="MF_00210"/>
    </source>
</evidence>
<dbReference type="SUPFAM" id="SSF55205">
    <property type="entry name" value="EPT/RTPC-like"/>
    <property type="match status" value="1"/>
</dbReference>
<feature type="binding site" evidence="7">
    <location>
        <position position="170"/>
    </location>
    <ligand>
        <name>3-phosphoshikimate</name>
        <dbReference type="ChEBI" id="CHEBI:145989"/>
    </ligand>
</feature>
<dbReference type="PANTHER" id="PTHR21090:SF5">
    <property type="entry name" value="PENTAFUNCTIONAL AROM POLYPEPTIDE"/>
    <property type="match status" value="1"/>
</dbReference>
<dbReference type="Proteomes" id="UP000743899">
    <property type="component" value="Unassembled WGS sequence"/>
</dbReference>
<comment type="caution">
    <text evidence="9">The sequence shown here is derived from an EMBL/GenBank/DDBJ whole genome shotgun (WGS) entry which is preliminary data.</text>
</comment>
<feature type="binding site" evidence="7">
    <location>
        <position position="123"/>
    </location>
    <ligand>
        <name>phosphoenolpyruvate</name>
        <dbReference type="ChEBI" id="CHEBI:58702"/>
    </ligand>
</feature>